<dbReference type="Pfam" id="PF00890">
    <property type="entry name" value="FAD_binding_2"/>
    <property type="match status" value="1"/>
</dbReference>
<feature type="domain" description="FAD-dependent oxidoreductase 2 FAD-binding" evidence="6">
    <location>
        <begin position="48"/>
        <end position="89"/>
    </location>
</feature>
<comment type="cofactor">
    <cofactor evidence="1">
        <name>FAD</name>
        <dbReference type="ChEBI" id="CHEBI:57692"/>
    </cofactor>
</comment>
<gene>
    <name evidence="7" type="ORF">KSP40_PGU002366</name>
</gene>
<dbReference type="EMBL" id="JBBWWR010000007">
    <property type="protein sequence ID" value="KAK8963891.1"/>
    <property type="molecule type" value="Genomic_DNA"/>
</dbReference>
<evidence type="ECO:0000259" key="6">
    <source>
        <dbReference type="Pfam" id="PF00890"/>
    </source>
</evidence>
<feature type="compositionally biased region" description="Basic and acidic residues" evidence="5">
    <location>
        <begin position="110"/>
        <end position="124"/>
    </location>
</feature>
<proteinExistence type="predicted"/>
<keyword evidence="8" id="KW-1185">Reference proteome</keyword>
<evidence type="ECO:0000313" key="8">
    <source>
        <dbReference type="Proteomes" id="UP001412067"/>
    </source>
</evidence>
<evidence type="ECO:0000256" key="5">
    <source>
        <dbReference type="SAM" id="MobiDB-lite"/>
    </source>
</evidence>
<protein>
    <recommendedName>
        <fullName evidence="6">FAD-dependent oxidoreductase 2 FAD-binding domain-containing protein</fullName>
    </recommendedName>
</protein>
<evidence type="ECO:0000256" key="4">
    <source>
        <dbReference type="ARBA" id="ARBA00023002"/>
    </source>
</evidence>
<comment type="caution">
    <text evidence="7">The sequence shown here is derived from an EMBL/GenBank/DDBJ whole genome shotgun (WGS) entry which is preliminary data.</text>
</comment>
<accession>A0ABR2MJM1</accession>
<name>A0ABR2MJM1_9ASPA</name>
<dbReference type="Proteomes" id="UP001412067">
    <property type="component" value="Unassembled WGS sequence"/>
</dbReference>
<keyword evidence="2" id="KW-0285">Flavoprotein</keyword>
<keyword evidence="3" id="KW-0274">FAD</keyword>
<dbReference type="PANTHER" id="PTHR42716:SF2">
    <property type="entry name" value="L-ASPARTATE OXIDASE, CHLOROPLASTIC"/>
    <property type="match status" value="1"/>
</dbReference>
<evidence type="ECO:0000256" key="1">
    <source>
        <dbReference type="ARBA" id="ARBA00001974"/>
    </source>
</evidence>
<dbReference type="PANTHER" id="PTHR42716">
    <property type="entry name" value="L-ASPARTATE OXIDASE"/>
    <property type="match status" value="1"/>
</dbReference>
<keyword evidence="4" id="KW-0560">Oxidoreductase</keyword>
<reference evidence="7 8" key="1">
    <citation type="journal article" date="2022" name="Nat. Plants">
        <title>Genomes of leafy and leafless Platanthera orchids illuminate the evolution of mycoheterotrophy.</title>
        <authorList>
            <person name="Li M.H."/>
            <person name="Liu K.W."/>
            <person name="Li Z."/>
            <person name="Lu H.C."/>
            <person name="Ye Q.L."/>
            <person name="Zhang D."/>
            <person name="Wang J.Y."/>
            <person name="Li Y.F."/>
            <person name="Zhong Z.M."/>
            <person name="Liu X."/>
            <person name="Yu X."/>
            <person name="Liu D.K."/>
            <person name="Tu X.D."/>
            <person name="Liu B."/>
            <person name="Hao Y."/>
            <person name="Liao X.Y."/>
            <person name="Jiang Y.T."/>
            <person name="Sun W.H."/>
            <person name="Chen J."/>
            <person name="Chen Y.Q."/>
            <person name="Ai Y."/>
            <person name="Zhai J.W."/>
            <person name="Wu S.S."/>
            <person name="Zhou Z."/>
            <person name="Hsiao Y.Y."/>
            <person name="Wu W.L."/>
            <person name="Chen Y.Y."/>
            <person name="Lin Y.F."/>
            <person name="Hsu J.L."/>
            <person name="Li C.Y."/>
            <person name="Wang Z.W."/>
            <person name="Zhao X."/>
            <person name="Zhong W.Y."/>
            <person name="Ma X.K."/>
            <person name="Ma L."/>
            <person name="Huang J."/>
            <person name="Chen G.Z."/>
            <person name="Huang M.Z."/>
            <person name="Huang L."/>
            <person name="Peng D.H."/>
            <person name="Luo Y.B."/>
            <person name="Zou S.Q."/>
            <person name="Chen S.P."/>
            <person name="Lan S."/>
            <person name="Tsai W.C."/>
            <person name="Van de Peer Y."/>
            <person name="Liu Z.J."/>
        </authorList>
    </citation>
    <scope>NUCLEOTIDE SEQUENCE [LARGE SCALE GENOMIC DNA]</scope>
    <source>
        <strain evidence="7">Lor288</strain>
    </source>
</reference>
<evidence type="ECO:0000313" key="7">
    <source>
        <dbReference type="EMBL" id="KAK8963891.1"/>
    </source>
</evidence>
<evidence type="ECO:0000256" key="3">
    <source>
        <dbReference type="ARBA" id="ARBA00022827"/>
    </source>
</evidence>
<evidence type="ECO:0000256" key="2">
    <source>
        <dbReference type="ARBA" id="ARBA00022630"/>
    </source>
</evidence>
<dbReference type="InterPro" id="IPR005288">
    <property type="entry name" value="NadB"/>
</dbReference>
<dbReference type="InterPro" id="IPR036188">
    <property type="entry name" value="FAD/NAD-bd_sf"/>
</dbReference>
<feature type="region of interest" description="Disordered" evidence="5">
    <location>
        <begin position="97"/>
        <end position="124"/>
    </location>
</feature>
<organism evidence="7 8">
    <name type="scientific">Platanthera guangdongensis</name>
    <dbReference type="NCBI Taxonomy" id="2320717"/>
    <lineage>
        <taxon>Eukaryota</taxon>
        <taxon>Viridiplantae</taxon>
        <taxon>Streptophyta</taxon>
        <taxon>Embryophyta</taxon>
        <taxon>Tracheophyta</taxon>
        <taxon>Spermatophyta</taxon>
        <taxon>Magnoliopsida</taxon>
        <taxon>Liliopsida</taxon>
        <taxon>Asparagales</taxon>
        <taxon>Orchidaceae</taxon>
        <taxon>Orchidoideae</taxon>
        <taxon>Orchideae</taxon>
        <taxon>Orchidinae</taxon>
        <taxon>Platanthera</taxon>
    </lineage>
</organism>
<sequence>MSRPSRTIRLCCKGCNSFLAPSNYNNDTRRTQVLCCLQENVTQYFVFVVVDSGVVGLSYAIEVLKHGSVAIITKAEPRECNTNYAQGGYLCDEETVRATSGKKRPPSLSHLEEATRAPHEEGYY</sequence>
<dbReference type="Gene3D" id="3.50.50.60">
    <property type="entry name" value="FAD/NAD(P)-binding domain"/>
    <property type="match status" value="1"/>
</dbReference>
<dbReference type="InterPro" id="IPR003953">
    <property type="entry name" value="FAD-dep_OxRdtase_2_FAD-bd"/>
</dbReference>